<keyword evidence="3" id="KW-0808">Transferase</keyword>
<feature type="domain" description="Glycosyl transferase family 1" evidence="2">
    <location>
        <begin position="172"/>
        <end position="330"/>
    </location>
</feature>
<keyword evidence="1" id="KW-1133">Transmembrane helix</keyword>
<accession>A0A5N1I9D0</accession>
<dbReference type="EMBL" id="VYWW01000028">
    <property type="protein sequence ID" value="KAA9321484.1"/>
    <property type="molecule type" value="Genomic_DNA"/>
</dbReference>
<dbReference type="SUPFAM" id="SSF53756">
    <property type="entry name" value="UDP-Glycosyltransferase/glycogen phosphorylase"/>
    <property type="match status" value="1"/>
</dbReference>
<dbReference type="PANTHER" id="PTHR12526">
    <property type="entry name" value="GLYCOSYLTRANSFERASE"/>
    <property type="match status" value="1"/>
</dbReference>
<organism evidence="3 4">
    <name type="scientific">Lactobacillus jensenii</name>
    <dbReference type="NCBI Taxonomy" id="109790"/>
    <lineage>
        <taxon>Bacteria</taxon>
        <taxon>Bacillati</taxon>
        <taxon>Bacillota</taxon>
        <taxon>Bacilli</taxon>
        <taxon>Lactobacillales</taxon>
        <taxon>Lactobacillaceae</taxon>
        <taxon>Lactobacillus</taxon>
    </lineage>
</organism>
<dbReference type="RefSeq" id="WP_151141555.1">
    <property type="nucleotide sequence ID" value="NZ_VYWW01000028.1"/>
</dbReference>
<evidence type="ECO:0000313" key="4">
    <source>
        <dbReference type="Proteomes" id="UP000327236"/>
    </source>
</evidence>
<keyword evidence="1" id="KW-0812">Transmembrane</keyword>
<evidence type="ECO:0000313" key="3">
    <source>
        <dbReference type="EMBL" id="KAA9321484.1"/>
    </source>
</evidence>
<dbReference type="Proteomes" id="UP000327236">
    <property type="component" value="Unassembled WGS sequence"/>
</dbReference>
<evidence type="ECO:0000256" key="1">
    <source>
        <dbReference type="SAM" id="Phobius"/>
    </source>
</evidence>
<dbReference type="Pfam" id="PF00534">
    <property type="entry name" value="Glycos_transf_1"/>
    <property type="match status" value="1"/>
</dbReference>
<dbReference type="Gene3D" id="3.40.50.2000">
    <property type="entry name" value="Glycogen Phosphorylase B"/>
    <property type="match status" value="2"/>
</dbReference>
<dbReference type="GO" id="GO:0016757">
    <property type="term" value="F:glycosyltransferase activity"/>
    <property type="evidence" value="ECO:0007669"/>
    <property type="project" value="InterPro"/>
</dbReference>
<keyword evidence="1" id="KW-0472">Membrane</keyword>
<protein>
    <submittedName>
        <fullName evidence="3">Glycosyltransferase</fullName>
    </submittedName>
</protein>
<dbReference type="OrthoDB" id="9787617at2"/>
<dbReference type="PANTHER" id="PTHR12526:SF630">
    <property type="entry name" value="GLYCOSYLTRANSFERASE"/>
    <property type="match status" value="1"/>
</dbReference>
<dbReference type="AlphaFoldDB" id="A0A5N1I9D0"/>
<name>A0A5N1I9D0_LACJE</name>
<gene>
    <name evidence="3" type="ORF">F6H94_06400</name>
</gene>
<comment type="caution">
    <text evidence="3">The sequence shown here is derived from an EMBL/GenBank/DDBJ whole genome shotgun (WGS) entry which is preliminary data.</text>
</comment>
<dbReference type="InterPro" id="IPR001296">
    <property type="entry name" value="Glyco_trans_1"/>
</dbReference>
<feature type="transmembrane region" description="Helical" evidence="1">
    <location>
        <begin position="67"/>
        <end position="86"/>
    </location>
</feature>
<sequence>MKKVIIAVPYLSGKGGTETVINNFGEALKQNSQSEFQWLLVNFGGSKYPTWMKNWNRKVFNFSNNRLIQNLCYITIMPFLLMYLILSEKPDFIVSTNPVIWKFSKIFSSCLSSKTKVIAWYHYSFKKKNVNQFFLKNIDGFWAISTGIKEELISLGVPKDKIHIIFNPINTEDKHEEIKRSGNQNKFIYVGRIDYDGQKNVSELIKALSLVNGDWSCDLYGSIYTETKNRLENLIQKCKITNPIEFHGFSENVWEQIKEADALIMTSKYEGFPMVLCEAASRGIPLIAANCPTGVSDIVSDENGFLYQPGDFELLGEIINNIISKRKLFPSEKAIKESMQRYGYQEYIARVSRNLCN</sequence>
<proteinExistence type="predicted"/>
<reference evidence="3 4" key="1">
    <citation type="submission" date="2019-09" db="EMBL/GenBank/DDBJ databases">
        <title>Draft genome sequence assemblies of isolates from the urinary tract.</title>
        <authorList>
            <person name="Mores C.R."/>
            <person name="Putonti C."/>
            <person name="Wolfe A.J."/>
        </authorList>
    </citation>
    <scope>NUCLEOTIDE SEQUENCE [LARGE SCALE GENOMIC DNA]</scope>
    <source>
        <strain evidence="3 4">UMB246</strain>
    </source>
</reference>
<evidence type="ECO:0000259" key="2">
    <source>
        <dbReference type="Pfam" id="PF00534"/>
    </source>
</evidence>